<dbReference type="Proteomes" id="UP001642360">
    <property type="component" value="Unassembled WGS sequence"/>
</dbReference>
<gene>
    <name evidence="1" type="ORF">ILEXP_LOCUS14346</name>
    <name evidence="2" type="ORF">ILEXP_LOCUS16972</name>
</gene>
<reference evidence="1 3" key="1">
    <citation type="submission" date="2024-02" db="EMBL/GenBank/DDBJ databases">
        <authorList>
            <person name="Vignale AGUSTIN F."/>
            <person name="Sosa J E."/>
            <person name="Modenutti C."/>
        </authorList>
    </citation>
    <scope>NUCLEOTIDE SEQUENCE [LARGE SCALE GENOMIC DNA]</scope>
</reference>
<dbReference type="AlphaFoldDB" id="A0ABC8RNH2"/>
<keyword evidence="3" id="KW-1185">Reference proteome</keyword>
<protein>
    <submittedName>
        <fullName evidence="1">Uncharacterized protein</fullName>
    </submittedName>
</protein>
<accession>A0ABC8RNH2</accession>
<dbReference type="EMBL" id="CAUOFW020001824">
    <property type="protein sequence ID" value="CAK9148976.1"/>
    <property type="molecule type" value="Genomic_DNA"/>
</dbReference>
<evidence type="ECO:0000313" key="1">
    <source>
        <dbReference type="EMBL" id="CAK9146494.1"/>
    </source>
</evidence>
<dbReference type="EMBL" id="CAUOFW020001588">
    <property type="protein sequence ID" value="CAK9146494.1"/>
    <property type="molecule type" value="Genomic_DNA"/>
</dbReference>
<comment type="caution">
    <text evidence="1">The sequence shown here is derived from an EMBL/GenBank/DDBJ whole genome shotgun (WGS) entry which is preliminary data.</text>
</comment>
<sequence>MLMVADLWYVTWVEQKPLRALIQGPLNTGEEDWKMGHLLSQNGTWNLGSLPFVIPEMLQD</sequence>
<proteinExistence type="predicted"/>
<organism evidence="1 3">
    <name type="scientific">Ilex paraguariensis</name>
    <name type="common">yerba mate</name>
    <dbReference type="NCBI Taxonomy" id="185542"/>
    <lineage>
        <taxon>Eukaryota</taxon>
        <taxon>Viridiplantae</taxon>
        <taxon>Streptophyta</taxon>
        <taxon>Embryophyta</taxon>
        <taxon>Tracheophyta</taxon>
        <taxon>Spermatophyta</taxon>
        <taxon>Magnoliopsida</taxon>
        <taxon>eudicotyledons</taxon>
        <taxon>Gunneridae</taxon>
        <taxon>Pentapetalae</taxon>
        <taxon>asterids</taxon>
        <taxon>campanulids</taxon>
        <taxon>Aquifoliales</taxon>
        <taxon>Aquifoliaceae</taxon>
        <taxon>Ilex</taxon>
    </lineage>
</organism>
<name>A0ABC8RNH2_9AQUA</name>
<evidence type="ECO:0000313" key="3">
    <source>
        <dbReference type="Proteomes" id="UP001642360"/>
    </source>
</evidence>
<evidence type="ECO:0000313" key="2">
    <source>
        <dbReference type="EMBL" id="CAK9148976.1"/>
    </source>
</evidence>